<feature type="compositionally biased region" description="Basic and acidic residues" evidence="1">
    <location>
        <begin position="47"/>
        <end position="59"/>
    </location>
</feature>
<feature type="region of interest" description="Disordered" evidence="1">
    <location>
        <begin position="36"/>
        <end position="71"/>
    </location>
</feature>
<evidence type="ECO:0000313" key="3">
    <source>
        <dbReference type="Proteomes" id="UP000053105"/>
    </source>
</evidence>
<evidence type="ECO:0000313" key="2">
    <source>
        <dbReference type="EMBL" id="KOX68738.1"/>
    </source>
</evidence>
<sequence length="71" mass="7880">MPSPCQLAFITTAVIGAVYIFCRECGACVRRVEVSRVHAESSSSLGESEKVRTKKESHDVSAFQSVPFFRR</sequence>
<reference evidence="2 3" key="1">
    <citation type="submission" date="2015-07" db="EMBL/GenBank/DDBJ databases">
        <title>The genome of Melipona quadrifasciata.</title>
        <authorList>
            <person name="Pan H."/>
            <person name="Kapheim K."/>
        </authorList>
    </citation>
    <scope>NUCLEOTIDE SEQUENCE [LARGE SCALE GENOMIC DNA]</scope>
    <source>
        <strain evidence="2">0111107301</strain>
        <tissue evidence="2">Whole body</tissue>
    </source>
</reference>
<protein>
    <submittedName>
        <fullName evidence="2">Uncharacterized protein</fullName>
    </submittedName>
</protein>
<gene>
    <name evidence="2" type="ORF">WN51_06975</name>
</gene>
<dbReference type="EMBL" id="KQ435918">
    <property type="protein sequence ID" value="KOX68738.1"/>
    <property type="molecule type" value="Genomic_DNA"/>
</dbReference>
<dbReference type="Proteomes" id="UP000053105">
    <property type="component" value="Unassembled WGS sequence"/>
</dbReference>
<keyword evidence="3" id="KW-1185">Reference proteome</keyword>
<accession>A0A0N0BCC4</accession>
<name>A0A0N0BCC4_9HYME</name>
<evidence type="ECO:0000256" key="1">
    <source>
        <dbReference type="SAM" id="MobiDB-lite"/>
    </source>
</evidence>
<organism evidence="2 3">
    <name type="scientific">Melipona quadrifasciata</name>
    <dbReference type="NCBI Taxonomy" id="166423"/>
    <lineage>
        <taxon>Eukaryota</taxon>
        <taxon>Metazoa</taxon>
        <taxon>Ecdysozoa</taxon>
        <taxon>Arthropoda</taxon>
        <taxon>Hexapoda</taxon>
        <taxon>Insecta</taxon>
        <taxon>Pterygota</taxon>
        <taxon>Neoptera</taxon>
        <taxon>Endopterygota</taxon>
        <taxon>Hymenoptera</taxon>
        <taxon>Apocrita</taxon>
        <taxon>Aculeata</taxon>
        <taxon>Apoidea</taxon>
        <taxon>Anthophila</taxon>
        <taxon>Apidae</taxon>
        <taxon>Melipona</taxon>
    </lineage>
</organism>
<dbReference type="AlphaFoldDB" id="A0A0N0BCC4"/>
<proteinExistence type="predicted"/>